<evidence type="ECO:0000256" key="4">
    <source>
        <dbReference type="PROSITE-ProRule" id="PRU01363"/>
    </source>
</evidence>
<feature type="region of interest" description="Disordered" evidence="5">
    <location>
        <begin position="1380"/>
        <end position="1408"/>
    </location>
</feature>
<dbReference type="InterPro" id="IPR052568">
    <property type="entry name" value="PKS-FAS_Synthase"/>
</dbReference>
<feature type="compositionally biased region" description="Basic and acidic residues" evidence="5">
    <location>
        <begin position="999"/>
        <end position="1009"/>
    </location>
</feature>
<dbReference type="Pfam" id="PF00109">
    <property type="entry name" value="ketoacyl-synt"/>
    <property type="match status" value="1"/>
</dbReference>
<evidence type="ECO:0000256" key="3">
    <source>
        <dbReference type="ARBA" id="ARBA00022679"/>
    </source>
</evidence>
<dbReference type="Gene3D" id="3.40.50.720">
    <property type="entry name" value="NAD(P)-binding Rossmann-like Domain"/>
    <property type="match status" value="1"/>
</dbReference>
<dbReference type="EMBL" id="MUKV01000003">
    <property type="protein sequence ID" value="OQS43077.1"/>
    <property type="molecule type" value="Genomic_DNA"/>
</dbReference>
<dbReference type="InterPro" id="IPR001227">
    <property type="entry name" value="Ac_transferase_dom_sf"/>
</dbReference>
<dbReference type="InterPro" id="IPR057326">
    <property type="entry name" value="KR_dom"/>
</dbReference>
<proteinExistence type="predicted"/>
<evidence type="ECO:0008006" key="10">
    <source>
        <dbReference type="Google" id="ProtNLM"/>
    </source>
</evidence>
<dbReference type="InterPro" id="IPR016035">
    <property type="entry name" value="Acyl_Trfase/lysoPLipase"/>
</dbReference>
<feature type="region of interest" description="Disordered" evidence="5">
    <location>
        <begin position="979"/>
        <end position="1012"/>
    </location>
</feature>
<feature type="region of interest" description="N-terminal hotdog fold" evidence="4">
    <location>
        <begin position="1980"/>
        <end position="2108"/>
    </location>
</feature>
<dbReference type="PANTHER" id="PTHR43074">
    <property type="entry name" value="OMEGA-3 POLYUNSATURATED FATTY ACID SYNTHASE PFAB-RELATED"/>
    <property type="match status" value="1"/>
</dbReference>
<evidence type="ECO:0000256" key="2">
    <source>
        <dbReference type="ARBA" id="ARBA00022553"/>
    </source>
</evidence>
<dbReference type="Pfam" id="PF00698">
    <property type="entry name" value="Acyl_transf_1"/>
    <property type="match status" value="1"/>
</dbReference>
<dbReference type="SMART" id="SM00825">
    <property type="entry name" value="PKS_KS"/>
    <property type="match status" value="1"/>
</dbReference>
<feature type="region of interest" description="C-terminal hotdog fold" evidence="4">
    <location>
        <begin position="2127"/>
        <end position="2275"/>
    </location>
</feature>
<dbReference type="Gene3D" id="1.10.1200.10">
    <property type="entry name" value="ACP-like"/>
    <property type="match status" value="1"/>
</dbReference>
<feature type="active site" description="Proton acceptor; for dehydratase activity" evidence="4">
    <location>
        <position position="2018"/>
    </location>
</feature>
<dbReference type="InterPro" id="IPR014031">
    <property type="entry name" value="Ketoacyl_synth_C"/>
</dbReference>
<dbReference type="InterPro" id="IPR036736">
    <property type="entry name" value="ACP-like_sf"/>
</dbReference>
<evidence type="ECO:0000313" key="8">
    <source>
        <dbReference type="EMBL" id="OQS43077.1"/>
    </source>
</evidence>
<dbReference type="InterPro" id="IPR020841">
    <property type="entry name" value="PKS_Beta-ketoAc_synthase_dom"/>
</dbReference>
<gene>
    <name evidence="8" type="ORF">B0T45_03665</name>
</gene>
<protein>
    <recommendedName>
        <fullName evidence="10">Polyketide synthase</fullName>
    </recommendedName>
</protein>
<dbReference type="PROSITE" id="PS52019">
    <property type="entry name" value="PKS_MFAS_DH"/>
    <property type="match status" value="1"/>
</dbReference>
<dbReference type="GO" id="GO:0006633">
    <property type="term" value="P:fatty acid biosynthetic process"/>
    <property type="evidence" value="ECO:0007669"/>
    <property type="project" value="InterPro"/>
</dbReference>
<dbReference type="Proteomes" id="UP000192721">
    <property type="component" value="Unassembled WGS sequence"/>
</dbReference>
<dbReference type="Gene3D" id="3.40.47.10">
    <property type="match status" value="1"/>
</dbReference>
<dbReference type="InterPro" id="IPR013968">
    <property type="entry name" value="PKS_KR"/>
</dbReference>
<feature type="compositionally biased region" description="Basic and acidic residues" evidence="5">
    <location>
        <begin position="1435"/>
        <end position="1444"/>
    </location>
</feature>
<dbReference type="PANTHER" id="PTHR43074:SF1">
    <property type="entry name" value="BETA-KETOACYL SYNTHASE FAMILY PROTEIN-RELATED"/>
    <property type="match status" value="1"/>
</dbReference>
<dbReference type="Gene3D" id="3.40.366.10">
    <property type="entry name" value="Malonyl-Coenzyme A Acyl Carrier Protein, domain 2"/>
    <property type="match status" value="1"/>
</dbReference>
<dbReference type="SMART" id="SM00826">
    <property type="entry name" value="PKS_DH"/>
    <property type="match status" value="1"/>
</dbReference>
<reference evidence="8 9" key="1">
    <citation type="submission" date="2017-02" db="EMBL/GenBank/DDBJ databases">
        <title>Chromobacterium haemolyticum H5244.</title>
        <authorList>
            <person name="Gulvik C.A."/>
        </authorList>
    </citation>
    <scope>NUCLEOTIDE SEQUENCE [LARGE SCALE GENOMIC DNA]</scope>
    <source>
        <strain evidence="8 9">H5244</strain>
    </source>
</reference>
<evidence type="ECO:0000313" key="9">
    <source>
        <dbReference type="Proteomes" id="UP000192721"/>
    </source>
</evidence>
<dbReference type="SUPFAM" id="SSF52151">
    <property type="entry name" value="FabD/lysophospholipase-like"/>
    <property type="match status" value="1"/>
</dbReference>
<dbReference type="SUPFAM" id="SSF53901">
    <property type="entry name" value="Thiolase-like"/>
    <property type="match status" value="2"/>
</dbReference>
<dbReference type="SMART" id="SM00827">
    <property type="entry name" value="PKS_AT"/>
    <property type="match status" value="1"/>
</dbReference>
<feature type="domain" description="Ketosynthase family 3 (KS3)" evidence="6">
    <location>
        <begin position="13"/>
        <end position="476"/>
    </location>
</feature>
<dbReference type="Gene3D" id="3.10.129.110">
    <property type="entry name" value="Polyketide synthase dehydratase"/>
    <property type="match status" value="1"/>
</dbReference>
<dbReference type="InterPro" id="IPR014030">
    <property type="entry name" value="Ketoacyl_synth_N"/>
</dbReference>
<sequence>MSKTLSSRIGPGTLDIAIVGMASHFPDAATLYDFWTNIVDKKDSLTDIDQKDGDEYWRKEDYYSADPSAADKTYGHRAGFVPAIDFDPVEFKLPPLMLESISTAQIFALHVAKQAMLDARLVGEDALPVDKDRVGVILGGAGNGNTSFSLAFRQQEPYLRKVLNHAGLPGAVADEVIDRVNHLYLEWNEDSFPGFLGNVACGRIASYFDLGGTSYMVDAACASSLAAIKAAVGELVDGSCDVVLTGGVNLENSIFSFLCFSKTPALSKSNLSRPFDESSDGMMLGDGVGFLVLKRLEDAERDGDRIYAVIKSLQASSDGRAKSIFAPRHEGQVKAMRRAYERAGISPAEIQLVEAHGTGTQSGDETEIRSLRAVFEAGGAQPGSVAIGSVKSQIGHTRCAAGAAAMMKAALSLYHKVLPPTINVSQPSRELADSASPFYVNIDSRPWLSPVSGAPRRAALSAYGFGGTNYHAIMEEHQARPQGDFRLNLRPEVVLLHADGPEQLLALAEHKLESFRAADAGYQFRLHQGAAARAPANSARLAFVASSAEQAAGLLDEAIKLLRARPDQDWEHPLGIYYKREAAPLAGRVVALFPGQGAQYVNMGRDIANDYPAMRETLEGLDAAAHADGLPLPSASIFPPPAFDAETADRQMAELTQTRTAQPAIGAISAGYYKLLSGLGLRPDFMAGHSYGEVTALWAAGVLSDEDFYRTSLARGAAVASPVPGGEPGAMLAASLPESEASAVLERFPELVVANYNSQQQLVFGGASDIIRQAHEFLNERKVRSQVLAVSAAFHTDFVRHACAPFEASLAGIPFQTPRAAVYSTASGERHADDPAKIKQSLISQLVSPVRFQQTIERIHQQGGYLFVEIGPKGILGKLVADILKDKPHAVVSLNPSANGEEALQFKRALARLAVEGVELSSTDPQAALPLAAAPKKKSLTYKMSGGFFYSEKAKQRRAHAMRKDTRVIDAFIDERLAASSPPLAPPTQRDSTGGGLEKPSRAVREQDAPRTATEIVQAVQRGSEHGATQLSDRAAGFSRSPVGVEILVDNRDDMMWLEPIHVISGEGIMQRSSSDNEVLSVLDAQIQAQNMLSQVHQQFQLNQKDYIQLLDSLMTKQYTLLEKFQGSQQLTEVVASLGQSLQLLDKNQELYHVNHEHYFDNQQALLGADVAARGGQVAARLQQRAPLEVSLPTPRAAVELPAAAPLAQPAVAPSAPVAAVTEVQAPKPKLQDIPQAVAPAAPAPMAAPAPVAAAPAAVAISAEDQALIQRFEALTEADLIKQLIDIVSDRTGYPADMINEEMDLEADLGIDSIKRLEIFGAMFDQLSAEVPHFQDMEKQKDMETFDIDAFSNIRKMGGFFKQTISELLTELKQGSAAAPAAEAAPAPVEAPAPVSSEPALHETPAAEAKPLRQLGVVSSTKKLVADVAVEDSAAKKSLAEPRETASALAQQSPVSDAHTVTASIHRFQARKQALPKPDLLELAAGRLWLLTDDGKGLSEEVAKQLLAHGQQVARLVFKWQQAKGQRKAIKHVNDYVLERADELALEDVLSRIAVAEGQVGGFIHLQAPAGNVKSLANAFPAAEYDTAQALFLLAKLLQPALAQPGPGRACFFVASQLDGELGTARRAAFPVAAAGVSGLSKALNIEWEDVFCRTVDFDPKCGKSAIAAMLLEELRDVQSDVAEVGRGVKGERMTLGFEAAPTDPQAVANIDAKTVFLVTGGARGITAECVIALAKRYPARFALLGRTRIDAPLPEWAEGGGELAELKARAIRHLQQQGETVTPVKVDALLKDVLQLAEVRATIASIEQAGGQAIYLACDIGDAKDVARAAAEAQRQLGPIRGIIHGAGNLADKRIEKKTPADFRSVFHTKVKGLENLLAAVKPDGLRHLVLFSSVSGFFGNAGQTDYAMANDALNKFAYLYQTLYPKQQVRSINWGPWDSGMVNDVLKKAYADRGLAIIPTSVGAQFFVDEFAAGLVPQVIVGGGSYKVGRKQKTLPALTRVERELDPAVNGFLADHVVGGQPVLPATAAAGWMVQLCEDLLPGYRLETLTDFRVLKGVVFDAGEQRRFIAELRPVDEAGGNGDRHTLDVSIFNQVDGAALNRYQARVTMTRLAAEQPADGPKAPTGAPLEHPPLYGDMRDGAWLFHGPAFRGVQTLFRLDGQGLQAGGRLAAAAGQGQFPVNSFNPYLADVALQTPLVWLMSQSDKAGLPLQIAEWRQYAPLAFDQAFYLSMAVTAQTATTLLADVIVHSADGKVYSKLSGLQFTVSKKLRQLMCDPEASVAV</sequence>
<name>A0A1W0D7T8_9NEIS</name>
<dbReference type="InterPro" id="IPR049551">
    <property type="entry name" value="PKS_DH_C"/>
</dbReference>
<keyword evidence="2" id="KW-0597">Phosphoprotein</keyword>
<dbReference type="SMART" id="SM00822">
    <property type="entry name" value="PKS_KR"/>
    <property type="match status" value="1"/>
</dbReference>
<organism evidence="8 9">
    <name type="scientific">Chromobacterium haemolyticum</name>
    <dbReference type="NCBI Taxonomy" id="394935"/>
    <lineage>
        <taxon>Bacteria</taxon>
        <taxon>Pseudomonadati</taxon>
        <taxon>Pseudomonadota</taxon>
        <taxon>Betaproteobacteria</taxon>
        <taxon>Neisseriales</taxon>
        <taxon>Chromobacteriaceae</taxon>
        <taxon>Chromobacterium</taxon>
    </lineage>
</organism>
<feature type="region of interest" description="Disordered" evidence="5">
    <location>
        <begin position="1435"/>
        <end position="1456"/>
    </location>
</feature>
<comment type="caution">
    <text evidence="8">The sequence shown here is derived from an EMBL/GenBank/DDBJ whole genome shotgun (WGS) entry which is preliminary data.</text>
</comment>
<dbReference type="Pfam" id="PF08659">
    <property type="entry name" value="KR"/>
    <property type="match status" value="1"/>
</dbReference>
<dbReference type="InterPro" id="IPR016036">
    <property type="entry name" value="Malonyl_transacylase_ACP-bd"/>
</dbReference>
<evidence type="ECO:0000256" key="5">
    <source>
        <dbReference type="SAM" id="MobiDB-lite"/>
    </source>
</evidence>
<dbReference type="SUPFAM" id="SSF51735">
    <property type="entry name" value="NAD(P)-binding Rossmann-fold domains"/>
    <property type="match status" value="2"/>
</dbReference>
<dbReference type="SUPFAM" id="SSF55048">
    <property type="entry name" value="Probable ACP-binding domain of malonyl-CoA ACP transacylase"/>
    <property type="match status" value="1"/>
</dbReference>
<dbReference type="InterPro" id="IPR020807">
    <property type="entry name" value="PKS_DH"/>
</dbReference>
<dbReference type="InterPro" id="IPR042104">
    <property type="entry name" value="PKS_dehydratase_sf"/>
</dbReference>
<dbReference type="InterPro" id="IPR009081">
    <property type="entry name" value="PP-bd_ACP"/>
</dbReference>
<evidence type="ECO:0000259" key="7">
    <source>
        <dbReference type="PROSITE" id="PS52019"/>
    </source>
</evidence>
<dbReference type="InterPro" id="IPR018201">
    <property type="entry name" value="Ketoacyl_synth_AS"/>
</dbReference>
<dbReference type="InterPro" id="IPR016039">
    <property type="entry name" value="Thiolase-like"/>
</dbReference>
<feature type="active site" description="Proton donor; for dehydratase activity" evidence="4">
    <location>
        <position position="2192"/>
    </location>
</feature>
<evidence type="ECO:0000256" key="1">
    <source>
        <dbReference type="ARBA" id="ARBA00022450"/>
    </source>
</evidence>
<dbReference type="SUPFAM" id="SSF47336">
    <property type="entry name" value="ACP-like"/>
    <property type="match status" value="1"/>
</dbReference>
<keyword evidence="3" id="KW-0808">Transferase</keyword>
<feature type="compositionally biased region" description="Low complexity" evidence="5">
    <location>
        <begin position="1380"/>
        <end position="1399"/>
    </location>
</feature>
<dbReference type="InterPro" id="IPR049552">
    <property type="entry name" value="PKS_DH_N"/>
</dbReference>
<evidence type="ECO:0000259" key="6">
    <source>
        <dbReference type="PROSITE" id="PS52004"/>
    </source>
</evidence>
<dbReference type="CDD" id="cd00833">
    <property type="entry name" value="PKS"/>
    <property type="match status" value="1"/>
</dbReference>
<dbReference type="Pfam" id="PF02801">
    <property type="entry name" value="Ketoacyl-synt_C"/>
    <property type="match status" value="1"/>
</dbReference>
<keyword evidence="1" id="KW-0596">Phosphopantetheine</keyword>
<dbReference type="Pfam" id="PF14765">
    <property type="entry name" value="PS-DH"/>
    <property type="match status" value="1"/>
</dbReference>
<dbReference type="InterPro" id="IPR014043">
    <property type="entry name" value="Acyl_transferase_dom"/>
</dbReference>
<dbReference type="GO" id="GO:0004315">
    <property type="term" value="F:3-oxoacyl-[acyl-carrier-protein] synthase activity"/>
    <property type="evidence" value="ECO:0007669"/>
    <property type="project" value="InterPro"/>
</dbReference>
<feature type="domain" description="PKS/mFAS DH" evidence="7">
    <location>
        <begin position="1980"/>
        <end position="2275"/>
    </location>
</feature>
<dbReference type="Pfam" id="PF00550">
    <property type="entry name" value="PP-binding"/>
    <property type="match status" value="1"/>
</dbReference>
<dbReference type="InterPro" id="IPR036291">
    <property type="entry name" value="NAD(P)-bd_dom_sf"/>
</dbReference>
<accession>A0A1W0D7T8</accession>
<dbReference type="PROSITE" id="PS52004">
    <property type="entry name" value="KS3_2"/>
    <property type="match status" value="1"/>
</dbReference>
<dbReference type="PROSITE" id="PS00606">
    <property type="entry name" value="KS3_1"/>
    <property type="match status" value="1"/>
</dbReference>
<dbReference type="InterPro" id="IPR049900">
    <property type="entry name" value="PKS_mFAS_DH"/>
</dbReference>
<dbReference type="CDD" id="cd08953">
    <property type="entry name" value="KR_2_SDR_x"/>
    <property type="match status" value="1"/>
</dbReference>
<dbReference type="Pfam" id="PF21089">
    <property type="entry name" value="PKS_DH_N"/>
    <property type="match status" value="1"/>
</dbReference>